<dbReference type="Gene3D" id="3.10.310.70">
    <property type="match status" value="1"/>
</dbReference>
<sequence length="644" mass="68636">MAPAVNSLLLACFAGSALGASIAQRAPLPIADTLFVNGIIHTLDSGSTTINGGALAITNGTITCVGEEEDCKSAVGASTKVVDLNGKVMIPGLIDTHVHPFDAGRAMLGCTLRYRQLTQEALRKIIQDCLDSQPGETGMLTVTEFDREGFTSINGPGNKAMLDSLKTTRPITIIATNQHNVFVNSRTLQLLNITRNTPDPQGGIIGRDANGEPTGFLEENASGPARALGGDRGIPQLNAGIAALSQLRRRGVTTILDALQAPHDAWTTLKQRGDLTARVFTCFGVFGSTDFPTIVSQALAAKNQLDESTLVANAPGQHWRNVKFFIDGVLPEVSEASLLLEPYLVDNGNGTWVPGKNFGIPNANQSQIQEIITRTLDAGLGIHLHASGDAAVRTVLNVAAAMNRHFQPSEIGIAHAELVAIEDRTRFAELGIPIIASYQWAQKATYGADKNALTLGPERMSRLQAHGTLNNAGALLAYGSDWPVDPLDPFLALAIGVLRKGDPQNRNAHASFGPQFVGRLDDQPALSREVALRGMTIFAATYLNSTSSIGSLEVGKFADIVVIDRDYLDEKAVPDDELARNKVLLTMIGGKAVFADNSTSFIPTEWLAESNRLDSDPVVKSLKPGNILARSLTGRTCGSANHRH</sequence>
<evidence type="ECO:0000259" key="2">
    <source>
        <dbReference type="Pfam" id="PF07969"/>
    </source>
</evidence>
<dbReference type="SUPFAM" id="SSF51338">
    <property type="entry name" value="Composite domain of metallo-dependent hydrolases"/>
    <property type="match status" value="1"/>
</dbReference>
<dbReference type="PANTHER" id="PTHR22642:SF2">
    <property type="entry name" value="PROTEIN LONG AFTER FAR-RED 3"/>
    <property type="match status" value="1"/>
</dbReference>
<dbReference type="EMBL" id="KZ805993">
    <property type="protein sequence ID" value="PVH91006.1"/>
    <property type="molecule type" value="Genomic_DNA"/>
</dbReference>
<keyword evidence="1" id="KW-0732">Signal</keyword>
<organism evidence="3 4">
    <name type="scientific">Periconia macrospinosa</name>
    <dbReference type="NCBI Taxonomy" id="97972"/>
    <lineage>
        <taxon>Eukaryota</taxon>
        <taxon>Fungi</taxon>
        <taxon>Dikarya</taxon>
        <taxon>Ascomycota</taxon>
        <taxon>Pezizomycotina</taxon>
        <taxon>Dothideomycetes</taxon>
        <taxon>Pleosporomycetidae</taxon>
        <taxon>Pleosporales</taxon>
        <taxon>Massarineae</taxon>
        <taxon>Periconiaceae</taxon>
        <taxon>Periconia</taxon>
    </lineage>
</organism>
<dbReference type="InterPro" id="IPR013108">
    <property type="entry name" value="Amidohydro_3"/>
</dbReference>
<dbReference type="Gene3D" id="3.20.20.140">
    <property type="entry name" value="Metal-dependent hydrolases"/>
    <property type="match status" value="1"/>
</dbReference>
<protein>
    <recommendedName>
        <fullName evidence="2">Amidohydrolase 3 domain-containing protein</fullName>
    </recommendedName>
</protein>
<reference evidence="3 4" key="1">
    <citation type="journal article" date="2018" name="Sci. Rep.">
        <title>Comparative genomics provides insights into the lifestyle and reveals functional heterogeneity of dark septate endophytic fungi.</title>
        <authorList>
            <person name="Knapp D.G."/>
            <person name="Nemeth J.B."/>
            <person name="Barry K."/>
            <person name="Hainaut M."/>
            <person name="Henrissat B."/>
            <person name="Johnson J."/>
            <person name="Kuo A."/>
            <person name="Lim J.H.P."/>
            <person name="Lipzen A."/>
            <person name="Nolan M."/>
            <person name="Ohm R.A."/>
            <person name="Tamas L."/>
            <person name="Grigoriev I.V."/>
            <person name="Spatafora J.W."/>
            <person name="Nagy L.G."/>
            <person name="Kovacs G.M."/>
        </authorList>
    </citation>
    <scope>NUCLEOTIDE SEQUENCE [LARGE SCALE GENOMIC DNA]</scope>
    <source>
        <strain evidence="3 4">DSE2036</strain>
    </source>
</reference>
<dbReference type="AlphaFoldDB" id="A0A2V1CZ33"/>
<name>A0A2V1CZ33_9PLEO</name>
<dbReference type="InterPro" id="IPR032466">
    <property type="entry name" value="Metal_Hydrolase"/>
</dbReference>
<dbReference type="GO" id="GO:0016810">
    <property type="term" value="F:hydrolase activity, acting on carbon-nitrogen (but not peptide) bonds"/>
    <property type="evidence" value="ECO:0007669"/>
    <property type="project" value="InterPro"/>
</dbReference>
<dbReference type="Proteomes" id="UP000244855">
    <property type="component" value="Unassembled WGS sequence"/>
</dbReference>
<dbReference type="OrthoDB" id="194468at2759"/>
<dbReference type="PANTHER" id="PTHR22642">
    <property type="entry name" value="IMIDAZOLONEPROPIONASE"/>
    <property type="match status" value="1"/>
</dbReference>
<dbReference type="STRING" id="97972.A0A2V1CZ33"/>
<evidence type="ECO:0000313" key="4">
    <source>
        <dbReference type="Proteomes" id="UP000244855"/>
    </source>
</evidence>
<proteinExistence type="predicted"/>
<dbReference type="Gene3D" id="2.30.40.10">
    <property type="entry name" value="Urease, subunit C, domain 1"/>
    <property type="match status" value="1"/>
</dbReference>
<dbReference type="InterPro" id="IPR011059">
    <property type="entry name" value="Metal-dep_hydrolase_composite"/>
</dbReference>
<evidence type="ECO:0000256" key="1">
    <source>
        <dbReference type="SAM" id="SignalP"/>
    </source>
</evidence>
<accession>A0A2V1CZ33</accession>
<dbReference type="SUPFAM" id="SSF51556">
    <property type="entry name" value="Metallo-dependent hydrolases"/>
    <property type="match status" value="1"/>
</dbReference>
<feature type="chain" id="PRO_5016015912" description="Amidohydrolase 3 domain-containing protein" evidence="1">
    <location>
        <begin position="20"/>
        <end position="644"/>
    </location>
</feature>
<feature type="domain" description="Amidohydrolase 3" evidence="2">
    <location>
        <begin position="80"/>
        <end position="594"/>
    </location>
</feature>
<keyword evidence="4" id="KW-1185">Reference proteome</keyword>
<dbReference type="Pfam" id="PF07969">
    <property type="entry name" value="Amidohydro_3"/>
    <property type="match status" value="1"/>
</dbReference>
<evidence type="ECO:0000313" key="3">
    <source>
        <dbReference type="EMBL" id="PVH91006.1"/>
    </source>
</evidence>
<gene>
    <name evidence="3" type="ORF">DM02DRAFT_620750</name>
</gene>
<feature type="signal peptide" evidence="1">
    <location>
        <begin position="1"/>
        <end position="19"/>
    </location>
</feature>